<gene>
    <name evidence="4 5" type="primary">rplW</name>
    <name evidence="5" type="ORF">CO137_00650</name>
</gene>
<accession>A0A2M7Z7G3</accession>
<dbReference type="SUPFAM" id="SSF54189">
    <property type="entry name" value="Ribosomal proteins S24e, L23 and L15e"/>
    <property type="match status" value="1"/>
</dbReference>
<keyword evidence="3 4" id="KW-0687">Ribonucleoprotein</keyword>
<reference evidence="6" key="1">
    <citation type="submission" date="2017-09" db="EMBL/GenBank/DDBJ databases">
        <title>Depth-based differentiation of microbial function through sediment-hosted aquifers and enrichment of novel symbionts in the deep terrestrial subsurface.</title>
        <authorList>
            <person name="Probst A.J."/>
            <person name="Ladd B."/>
            <person name="Jarett J.K."/>
            <person name="Geller-Mcgrath D.E."/>
            <person name="Sieber C.M.K."/>
            <person name="Emerson J.B."/>
            <person name="Anantharaman K."/>
            <person name="Thomas B.C."/>
            <person name="Malmstrom R."/>
            <person name="Stieglmeier M."/>
            <person name="Klingl A."/>
            <person name="Woyke T."/>
            <person name="Ryan C.M."/>
            <person name="Banfield J.F."/>
        </authorList>
    </citation>
    <scope>NUCLEOTIDE SEQUENCE [LARGE SCALE GENOMIC DNA]</scope>
</reference>
<dbReference type="InterPro" id="IPR012678">
    <property type="entry name" value="Ribosomal_uL23/eL15/eS24_sf"/>
</dbReference>
<dbReference type="InterPro" id="IPR013025">
    <property type="entry name" value="Ribosomal_uL23-like"/>
</dbReference>
<comment type="caution">
    <text evidence="5">The sequence shown here is derived from an EMBL/GenBank/DDBJ whole genome shotgun (WGS) entry which is preliminary data.</text>
</comment>
<dbReference type="Proteomes" id="UP000230843">
    <property type="component" value="Unassembled WGS sequence"/>
</dbReference>
<protein>
    <recommendedName>
        <fullName evidence="4">Large ribosomal subunit protein uL23</fullName>
    </recommendedName>
</protein>
<evidence type="ECO:0000256" key="1">
    <source>
        <dbReference type="ARBA" id="ARBA00006700"/>
    </source>
</evidence>
<dbReference type="HAMAP" id="MF_01369_B">
    <property type="entry name" value="Ribosomal_uL23_B"/>
    <property type="match status" value="1"/>
</dbReference>
<dbReference type="AlphaFoldDB" id="A0A2M7Z7G3"/>
<keyword evidence="4" id="KW-0694">RNA-binding</keyword>
<proteinExistence type="inferred from homology"/>
<comment type="similarity">
    <text evidence="1 4">Belongs to the universal ribosomal protein uL23 family.</text>
</comment>
<evidence type="ECO:0000256" key="2">
    <source>
        <dbReference type="ARBA" id="ARBA00022980"/>
    </source>
</evidence>
<keyword evidence="2 4" id="KW-0689">Ribosomal protein</keyword>
<evidence type="ECO:0000313" key="6">
    <source>
        <dbReference type="Proteomes" id="UP000230843"/>
    </source>
</evidence>
<sequence>MAILDKIKNKKSEKTTEKKAVKKVLVEENKEVVPATANKISVVRDTSTAFKVILKPVVSEKSNTEEAKGTYTFIVSERTNKVEIKKAINDIYGVLPIKVRTLIVEGKAKRFGKSRGRRSNLKKAFVTLPKGKSINTHEGV</sequence>
<dbReference type="GO" id="GO:0006412">
    <property type="term" value="P:translation"/>
    <property type="evidence" value="ECO:0007669"/>
    <property type="project" value="UniProtKB-UniRule"/>
</dbReference>
<evidence type="ECO:0000256" key="4">
    <source>
        <dbReference type="HAMAP-Rule" id="MF_01369"/>
    </source>
</evidence>
<dbReference type="GO" id="GO:0019843">
    <property type="term" value="F:rRNA binding"/>
    <property type="evidence" value="ECO:0007669"/>
    <property type="project" value="UniProtKB-UniRule"/>
</dbReference>
<comment type="subunit">
    <text evidence="4">Part of the 50S ribosomal subunit. Contacts protein L29, and trigger factor when it is bound to the ribosome.</text>
</comment>
<dbReference type="InterPro" id="IPR012677">
    <property type="entry name" value="Nucleotide-bd_a/b_plait_sf"/>
</dbReference>
<dbReference type="GO" id="GO:0003735">
    <property type="term" value="F:structural constituent of ribosome"/>
    <property type="evidence" value="ECO:0007669"/>
    <property type="project" value="InterPro"/>
</dbReference>
<dbReference type="NCBIfam" id="NF004363">
    <property type="entry name" value="PRK05738.2-4"/>
    <property type="match status" value="1"/>
</dbReference>
<dbReference type="Gene3D" id="3.30.70.330">
    <property type="match status" value="1"/>
</dbReference>
<dbReference type="EMBL" id="PFVJ01000016">
    <property type="protein sequence ID" value="PJA90275.1"/>
    <property type="molecule type" value="Genomic_DNA"/>
</dbReference>
<comment type="function">
    <text evidence="4">One of the early assembly proteins it binds 23S rRNA. One of the proteins that surrounds the polypeptide exit tunnel on the outside of the ribosome. Forms the main docking site for trigger factor binding to the ribosome.</text>
</comment>
<dbReference type="Pfam" id="PF00276">
    <property type="entry name" value="Ribosomal_L23"/>
    <property type="match status" value="1"/>
</dbReference>
<keyword evidence="4" id="KW-0699">rRNA-binding</keyword>
<evidence type="ECO:0000313" key="5">
    <source>
        <dbReference type="EMBL" id="PJA90275.1"/>
    </source>
</evidence>
<evidence type="ECO:0000256" key="3">
    <source>
        <dbReference type="ARBA" id="ARBA00023274"/>
    </source>
</evidence>
<dbReference type="GO" id="GO:0005840">
    <property type="term" value="C:ribosome"/>
    <property type="evidence" value="ECO:0007669"/>
    <property type="project" value="UniProtKB-KW"/>
</dbReference>
<dbReference type="GO" id="GO:1990904">
    <property type="term" value="C:ribonucleoprotein complex"/>
    <property type="evidence" value="ECO:0007669"/>
    <property type="project" value="UniProtKB-KW"/>
</dbReference>
<organism evidence="5 6">
    <name type="scientific">Candidatus Magasanikbacteria bacterium CG_4_9_14_3_um_filter_32_9</name>
    <dbReference type="NCBI Taxonomy" id="1974644"/>
    <lineage>
        <taxon>Bacteria</taxon>
        <taxon>Candidatus Magasanikiibacteriota</taxon>
    </lineage>
</organism>
<name>A0A2M7Z7G3_9BACT</name>